<accession>A0ACB8CIF9</accession>
<gene>
    <name evidence="1" type="ORF">HPB49_025365</name>
</gene>
<reference evidence="1" key="1">
    <citation type="submission" date="2020-05" db="EMBL/GenBank/DDBJ databases">
        <title>Large-scale comparative analyses of tick genomes elucidate their genetic diversity and vector capacities.</title>
        <authorList>
            <person name="Jia N."/>
            <person name="Wang J."/>
            <person name="Shi W."/>
            <person name="Du L."/>
            <person name="Sun Y."/>
            <person name="Zhan W."/>
            <person name="Jiang J."/>
            <person name="Wang Q."/>
            <person name="Zhang B."/>
            <person name="Ji P."/>
            <person name="Sakyi L.B."/>
            <person name="Cui X."/>
            <person name="Yuan T."/>
            <person name="Jiang B."/>
            <person name="Yang W."/>
            <person name="Lam T.T.-Y."/>
            <person name="Chang Q."/>
            <person name="Ding S."/>
            <person name="Wang X."/>
            <person name="Zhu J."/>
            <person name="Ruan X."/>
            <person name="Zhao L."/>
            <person name="Wei J."/>
            <person name="Que T."/>
            <person name="Du C."/>
            <person name="Cheng J."/>
            <person name="Dai P."/>
            <person name="Han X."/>
            <person name="Huang E."/>
            <person name="Gao Y."/>
            <person name="Liu J."/>
            <person name="Shao H."/>
            <person name="Ye R."/>
            <person name="Li L."/>
            <person name="Wei W."/>
            <person name="Wang X."/>
            <person name="Wang C."/>
            <person name="Yang T."/>
            <person name="Huo Q."/>
            <person name="Li W."/>
            <person name="Guo W."/>
            <person name="Chen H."/>
            <person name="Zhou L."/>
            <person name="Ni X."/>
            <person name="Tian J."/>
            <person name="Zhou Y."/>
            <person name="Sheng Y."/>
            <person name="Liu T."/>
            <person name="Pan Y."/>
            <person name="Xia L."/>
            <person name="Li J."/>
            <person name="Zhao F."/>
            <person name="Cao W."/>
        </authorList>
    </citation>
    <scope>NUCLEOTIDE SEQUENCE</scope>
    <source>
        <strain evidence="1">Dsil-2018</strain>
    </source>
</reference>
<sequence>MHPKIHKDRRKARSKHTKDISRGEKTCYTSDATTYKEHSGAVVSVVDHQLREINCASIKGNILEAEEAGIALAITHQGEEAEILTDSQEECRRYSSGRISTVAIRILKTRKITFSRCSITWTPGHETVTGNQRADANARALRQLGGAARRGTGHSHETLWSNFRKPKSPKEHLPPFHKDLSREHSVAWS</sequence>
<comment type="caution">
    <text evidence="1">The sequence shown here is derived from an EMBL/GenBank/DDBJ whole genome shotgun (WGS) entry which is preliminary data.</text>
</comment>
<keyword evidence="2" id="KW-1185">Reference proteome</keyword>
<evidence type="ECO:0000313" key="2">
    <source>
        <dbReference type="Proteomes" id="UP000821865"/>
    </source>
</evidence>
<organism evidence="1 2">
    <name type="scientific">Dermacentor silvarum</name>
    <name type="common">Tick</name>
    <dbReference type="NCBI Taxonomy" id="543639"/>
    <lineage>
        <taxon>Eukaryota</taxon>
        <taxon>Metazoa</taxon>
        <taxon>Ecdysozoa</taxon>
        <taxon>Arthropoda</taxon>
        <taxon>Chelicerata</taxon>
        <taxon>Arachnida</taxon>
        <taxon>Acari</taxon>
        <taxon>Parasitiformes</taxon>
        <taxon>Ixodida</taxon>
        <taxon>Ixodoidea</taxon>
        <taxon>Ixodidae</taxon>
        <taxon>Rhipicephalinae</taxon>
        <taxon>Dermacentor</taxon>
    </lineage>
</organism>
<protein>
    <submittedName>
        <fullName evidence="1">Uncharacterized protein</fullName>
    </submittedName>
</protein>
<evidence type="ECO:0000313" key="1">
    <source>
        <dbReference type="EMBL" id="KAH7942570.1"/>
    </source>
</evidence>
<proteinExistence type="predicted"/>
<dbReference type="EMBL" id="CM023476">
    <property type="protein sequence ID" value="KAH7942570.1"/>
    <property type="molecule type" value="Genomic_DNA"/>
</dbReference>
<dbReference type="Proteomes" id="UP000821865">
    <property type="component" value="Chromosome 7"/>
</dbReference>
<name>A0ACB8CIF9_DERSI</name>